<dbReference type="Pfam" id="PF00583">
    <property type="entry name" value="Acetyltransf_1"/>
    <property type="match status" value="1"/>
</dbReference>
<dbReference type="GO" id="GO:0016747">
    <property type="term" value="F:acyltransferase activity, transferring groups other than amino-acyl groups"/>
    <property type="evidence" value="ECO:0007669"/>
    <property type="project" value="InterPro"/>
</dbReference>
<sequence>MNNNCPTFNKERKGRAKDLVNGPISIREVHGDRLKYVSQKSLNNFIATIYNNFIELVNYPQLKHTPEELYRLLTSPNMIMFTISKGTLMIGYVVGELMKLDDGRFVLFISYIYIGARYRRNGLGTILLNKMIEYANFKSMDAVTLVCDTEDHNVMDFYFMKGFMYDQYLRRYDKYDVLTLNL</sequence>
<evidence type="ECO:0000259" key="1">
    <source>
        <dbReference type="PROSITE" id="PS51186"/>
    </source>
</evidence>
<dbReference type="PROSITE" id="PS51186">
    <property type="entry name" value="GNAT"/>
    <property type="match status" value="1"/>
</dbReference>
<keyword evidence="2" id="KW-0012">Acyltransferase</keyword>
<dbReference type="InterPro" id="IPR000182">
    <property type="entry name" value="GNAT_dom"/>
</dbReference>
<dbReference type="InterPro" id="IPR016181">
    <property type="entry name" value="Acyl_CoA_acyltransferase"/>
</dbReference>
<accession>A0A3G4ZLN3</accession>
<protein>
    <submittedName>
        <fullName evidence="2">N-acyltransferase</fullName>
    </submittedName>
</protein>
<organism evidence="2">
    <name type="scientific">Terrestrivirus sp</name>
    <dbReference type="NCBI Taxonomy" id="2487775"/>
    <lineage>
        <taxon>Viruses</taxon>
        <taxon>Varidnaviria</taxon>
        <taxon>Bamfordvirae</taxon>
        <taxon>Nucleocytoviricota</taxon>
        <taxon>Megaviricetes</taxon>
        <taxon>Imitervirales</taxon>
        <taxon>Mimiviridae</taxon>
        <taxon>Klosneuvirinae</taxon>
    </lineage>
</organism>
<dbReference type="CDD" id="cd04301">
    <property type="entry name" value="NAT_SF"/>
    <property type="match status" value="1"/>
</dbReference>
<reference evidence="2" key="1">
    <citation type="submission" date="2018-10" db="EMBL/GenBank/DDBJ databases">
        <title>Hidden diversity of soil giant viruses.</title>
        <authorList>
            <person name="Schulz F."/>
            <person name="Alteio L."/>
            <person name="Goudeau D."/>
            <person name="Ryan E.M."/>
            <person name="Malmstrom R.R."/>
            <person name="Blanchard J."/>
            <person name="Woyke T."/>
        </authorList>
    </citation>
    <scope>NUCLEOTIDE SEQUENCE</scope>
    <source>
        <strain evidence="2">TEV1</strain>
    </source>
</reference>
<keyword evidence="2" id="KW-0808">Transferase</keyword>
<dbReference type="Gene3D" id="3.40.630.30">
    <property type="match status" value="1"/>
</dbReference>
<dbReference type="SUPFAM" id="SSF55729">
    <property type="entry name" value="Acyl-CoA N-acyltransferases (Nat)"/>
    <property type="match status" value="1"/>
</dbReference>
<evidence type="ECO:0000313" key="2">
    <source>
        <dbReference type="EMBL" id="AYV75738.1"/>
    </source>
</evidence>
<proteinExistence type="predicted"/>
<name>A0A3G4ZLN3_9VIRU</name>
<gene>
    <name evidence="2" type="ORF">Terrestrivirus3_7</name>
</gene>
<feature type="domain" description="N-acetyltransferase" evidence="1">
    <location>
        <begin position="32"/>
        <end position="181"/>
    </location>
</feature>
<dbReference type="EMBL" id="MK071981">
    <property type="protein sequence ID" value="AYV75738.1"/>
    <property type="molecule type" value="Genomic_DNA"/>
</dbReference>